<dbReference type="AlphaFoldDB" id="A0A443JZ84"/>
<organism evidence="2 3">
    <name type="scientific">Paenirhodobacter populi</name>
    <dbReference type="NCBI Taxonomy" id="2306993"/>
    <lineage>
        <taxon>Bacteria</taxon>
        <taxon>Pseudomonadati</taxon>
        <taxon>Pseudomonadota</taxon>
        <taxon>Alphaproteobacteria</taxon>
        <taxon>Rhodobacterales</taxon>
        <taxon>Rhodobacter group</taxon>
        <taxon>Paenirhodobacter</taxon>
    </lineage>
</organism>
<comment type="caution">
    <text evidence="2">The sequence shown here is derived from an EMBL/GenBank/DDBJ whole genome shotgun (WGS) entry which is preliminary data.</text>
</comment>
<reference evidence="2 3" key="1">
    <citation type="submission" date="2019-01" db="EMBL/GenBank/DDBJ databases">
        <title>Sinorhodobacter populi sp. nov. isolated from the symptomatic bark tissue of Populus euramericana canker.</title>
        <authorList>
            <person name="Xu G."/>
        </authorList>
    </citation>
    <scope>NUCLEOTIDE SEQUENCE [LARGE SCALE GENOMIC DNA]</scope>
    <source>
        <strain evidence="2 3">07D10-4-3</strain>
    </source>
</reference>
<gene>
    <name evidence="2" type="ORF">D2T29_21620</name>
</gene>
<feature type="region of interest" description="Disordered" evidence="1">
    <location>
        <begin position="23"/>
        <end position="64"/>
    </location>
</feature>
<evidence type="ECO:0000313" key="3">
    <source>
        <dbReference type="Proteomes" id="UP000284451"/>
    </source>
</evidence>
<feature type="compositionally biased region" description="Basic and acidic residues" evidence="1">
    <location>
        <begin position="33"/>
        <end position="42"/>
    </location>
</feature>
<sequence length="64" mass="7253">MAQEIFANVRRASMLTRISLRRSRSALRQCSVEPRRHPDRSQRAARHGIAKQPAMAGGRHETGM</sequence>
<proteinExistence type="predicted"/>
<name>A0A443JZ84_9RHOB</name>
<evidence type="ECO:0000256" key="1">
    <source>
        <dbReference type="SAM" id="MobiDB-lite"/>
    </source>
</evidence>
<accession>A0A443JZ84</accession>
<protein>
    <submittedName>
        <fullName evidence="2">Uncharacterized protein</fullName>
    </submittedName>
</protein>
<reference evidence="2 3" key="2">
    <citation type="submission" date="2019-01" db="EMBL/GenBank/DDBJ databases">
        <authorList>
            <person name="Li Y."/>
        </authorList>
    </citation>
    <scope>NUCLEOTIDE SEQUENCE [LARGE SCALE GENOMIC DNA]</scope>
    <source>
        <strain evidence="2 3">07D10-4-3</strain>
    </source>
</reference>
<dbReference type="EMBL" id="SAUY01000059">
    <property type="protein sequence ID" value="RWR25784.1"/>
    <property type="molecule type" value="Genomic_DNA"/>
</dbReference>
<dbReference type="Proteomes" id="UP000284451">
    <property type="component" value="Unassembled WGS sequence"/>
</dbReference>
<evidence type="ECO:0000313" key="2">
    <source>
        <dbReference type="EMBL" id="RWR25784.1"/>
    </source>
</evidence>